<keyword evidence="1" id="KW-0812">Transmembrane</keyword>
<comment type="caution">
    <text evidence="2">The sequence shown here is derived from an EMBL/GenBank/DDBJ whole genome shotgun (WGS) entry which is preliminary data.</text>
</comment>
<dbReference type="Proteomes" id="UP000274117">
    <property type="component" value="Unassembled WGS sequence"/>
</dbReference>
<evidence type="ECO:0000313" key="3">
    <source>
        <dbReference type="Proteomes" id="UP000274117"/>
    </source>
</evidence>
<gene>
    <name evidence="2" type="ORF">EI998_05625</name>
</gene>
<reference evidence="2 3" key="2">
    <citation type="submission" date="2018-12" db="EMBL/GenBank/DDBJ databases">
        <title>Whole-genome sequences of fifteen clinical Streptococcus suis strains isolated from pigs between 2006 and 2018.</title>
        <authorList>
            <person name="Stevens M.J.A."/>
            <person name="Cernela N."/>
            <person name="Spoerry Serrano N."/>
            <person name="Schmitt S."/>
            <person name="Schrenzel J."/>
            <person name="Stephan R."/>
        </authorList>
    </citation>
    <scope>NUCLEOTIDE SEQUENCE [LARGE SCALE GENOMIC DNA]</scope>
    <source>
        <strain evidence="2 3">PP422</strain>
    </source>
</reference>
<feature type="transmembrane region" description="Helical" evidence="1">
    <location>
        <begin position="6"/>
        <end position="24"/>
    </location>
</feature>
<organism evidence="2 3">
    <name type="scientific">Streptococcus suis</name>
    <dbReference type="NCBI Taxonomy" id="1307"/>
    <lineage>
        <taxon>Bacteria</taxon>
        <taxon>Bacillati</taxon>
        <taxon>Bacillota</taxon>
        <taxon>Bacilli</taxon>
        <taxon>Lactobacillales</taxon>
        <taxon>Streptococcaceae</taxon>
        <taxon>Streptococcus</taxon>
    </lineage>
</organism>
<sequence>MEELNMWYLVWLGLVLVIASSVFYDDMRYKPFGFRYWLSVVGAFCLVLVALISCLIFVTSISLMLYHRFGNGTVLLGILFFLMTFALVSYAYFACKRVVARTRFYRSMTRRD</sequence>
<protein>
    <submittedName>
        <fullName evidence="2">MFS transporter</fullName>
    </submittedName>
</protein>
<proteinExistence type="predicted"/>
<evidence type="ECO:0000256" key="1">
    <source>
        <dbReference type="SAM" id="Phobius"/>
    </source>
</evidence>
<keyword evidence="1" id="KW-0472">Membrane</keyword>
<reference evidence="2 3" key="1">
    <citation type="submission" date="2018-11" db="EMBL/GenBank/DDBJ databases">
        <authorList>
            <person name="Stevens M.J."/>
            <person name="Cernela N."/>
            <person name="Spoerry Serrano N."/>
            <person name="Schmitt S."/>
            <person name="Schrenzel J."/>
            <person name="Stephan R."/>
        </authorList>
    </citation>
    <scope>NUCLEOTIDE SEQUENCE [LARGE SCALE GENOMIC DNA]</scope>
    <source>
        <strain evidence="2 3">PP422</strain>
    </source>
</reference>
<dbReference type="AlphaFoldDB" id="A0A426TEE5"/>
<feature type="transmembrane region" description="Helical" evidence="1">
    <location>
        <begin position="36"/>
        <end position="66"/>
    </location>
</feature>
<evidence type="ECO:0000313" key="2">
    <source>
        <dbReference type="EMBL" id="RRR52967.1"/>
    </source>
</evidence>
<name>A0A426TEE5_STRSU</name>
<feature type="transmembrane region" description="Helical" evidence="1">
    <location>
        <begin position="72"/>
        <end position="93"/>
    </location>
</feature>
<dbReference type="EMBL" id="RSDO01000008">
    <property type="protein sequence ID" value="RRR52967.1"/>
    <property type="molecule type" value="Genomic_DNA"/>
</dbReference>
<accession>A0A426TEE5</accession>
<keyword evidence="1" id="KW-1133">Transmembrane helix</keyword>